<evidence type="ECO:0000313" key="2">
    <source>
        <dbReference type="EMBL" id="BAK33682.1"/>
    </source>
</evidence>
<dbReference type="EMBL" id="AP012204">
    <property type="protein sequence ID" value="BAK33682.1"/>
    <property type="molecule type" value="Genomic_DNA"/>
</dbReference>
<dbReference type="AlphaFoldDB" id="F5XKZ4"/>
<protein>
    <submittedName>
        <fullName evidence="2">Uncharacterized protein</fullName>
    </submittedName>
</protein>
<organism evidence="2 3">
    <name type="scientific">Microlunatus phosphovorus (strain ATCC 700054 / DSM 10555 / JCM 9379 / NBRC 101784 / NCIMB 13414 / VKM Ac-1990 / NM-1)</name>
    <dbReference type="NCBI Taxonomy" id="1032480"/>
    <lineage>
        <taxon>Bacteria</taxon>
        <taxon>Bacillati</taxon>
        <taxon>Actinomycetota</taxon>
        <taxon>Actinomycetes</taxon>
        <taxon>Propionibacteriales</taxon>
        <taxon>Propionibacteriaceae</taxon>
        <taxon>Microlunatus</taxon>
    </lineage>
</organism>
<dbReference type="HOGENOM" id="CLU_2423640_0_0_11"/>
<dbReference type="KEGG" id="mph:MLP_06680"/>
<dbReference type="STRING" id="1032480.MLP_06680"/>
<keyword evidence="3" id="KW-1185">Reference proteome</keyword>
<evidence type="ECO:0000313" key="3">
    <source>
        <dbReference type="Proteomes" id="UP000007947"/>
    </source>
</evidence>
<feature type="region of interest" description="Disordered" evidence="1">
    <location>
        <begin position="67"/>
        <end position="91"/>
    </location>
</feature>
<name>F5XKZ4_MICPN</name>
<feature type="compositionally biased region" description="Polar residues" evidence="1">
    <location>
        <begin position="79"/>
        <end position="91"/>
    </location>
</feature>
<evidence type="ECO:0000256" key="1">
    <source>
        <dbReference type="SAM" id="MobiDB-lite"/>
    </source>
</evidence>
<feature type="region of interest" description="Disordered" evidence="1">
    <location>
        <begin position="1"/>
        <end position="32"/>
    </location>
</feature>
<gene>
    <name evidence="2" type="ordered locus">MLP_06680</name>
</gene>
<sequence length="91" mass="9888">MAGWRGHLRSLPTPHFDDPTPHHFGRATPTLPTMTLATPNDNFAPFRATAHQAHMVRSRSKWCGVEMGGGATKPAKATKTIQQITNSSPLS</sequence>
<dbReference type="Proteomes" id="UP000007947">
    <property type="component" value="Chromosome"/>
</dbReference>
<accession>F5XKZ4</accession>
<reference evidence="2 3" key="1">
    <citation type="submission" date="2011-05" db="EMBL/GenBank/DDBJ databases">
        <title>Whole genome sequence of Microlunatus phosphovorus NM-1.</title>
        <authorList>
            <person name="Hosoyama A."/>
            <person name="Sasaki K."/>
            <person name="Harada T."/>
            <person name="Igarashi R."/>
            <person name="Kawakoshi A."/>
            <person name="Sasagawa M."/>
            <person name="Fukada J."/>
            <person name="Nakamura S."/>
            <person name="Katano Y."/>
            <person name="Hanada S."/>
            <person name="Kamagata Y."/>
            <person name="Nakamura N."/>
            <person name="Yamazaki S."/>
            <person name="Fujita N."/>
        </authorList>
    </citation>
    <scope>NUCLEOTIDE SEQUENCE [LARGE SCALE GENOMIC DNA]</scope>
    <source>
        <strain evidence="3">ATCC 700054 / DSM 10555 / JCM 9379 / NBRC 101784 / NCIMB 13414 / VKM Ac-1990 / NM-1</strain>
    </source>
</reference>
<proteinExistence type="predicted"/>